<sequence>MQPITKDTEVEVSYEEDGVKGAWYRAILEDSPTKSQRKLLRVRYRTLLKEDLSSHLTEIVDHSLIRPVPPKDDGAEEFEEGSVVDAYYKGGWWSGLVVKRKEEDGTYLVYFDSPPDINQFERKQLRAHLDWSGSKWVRPENKELGKSEFSSGTMVELRWSSAWRPAMIIKKVENEERFIVKYCDDTSFRCSKRSRISVIDSREVRPRQPLFSVGEYELLDRVEVVVGSVWCEGVVRGIVFKGRYMVSFGETKVASVQVSCSDVRPPMEWEDGIWHKRPKTKSKFFGKFYCRKRKRGHVQHKSDLNDTVRTPTSNVEDTQATDTMRVLPFANKSPLWKIYGTMEVFKKLPQRPHFSPLIESTSEDFREGSALGMMATFSGLLEKLKDMEADVTVSELDSLKDTFTKLEEHGFDVTRPLSRINKLLALKGRQLKILEGRRGLDKERMDESSKRHKAELEFGETERKMVEVKRKILELQRQETALKEKKEAAEEQKDQACRKIWKVESCARDLGVKLEDVEFDFETIVKKSEMCVTEADVIDEIETGHGTYEDRMEMLRNITRSFRTGDKTLKILSNPQQKVDDLAAKSLGNLKNLRDSHAALSVGISGTVAGEPSSVTRLYLSVKPH</sequence>
<dbReference type="InterPro" id="IPR014002">
    <property type="entry name" value="Agenet_dom_plant"/>
</dbReference>
<feature type="domain" description="Agenet" evidence="4">
    <location>
        <begin position="76"/>
        <end position="133"/>
    </location>
</feature>
<keyword evidence="2" id="KW-0341">Growth regulation</keyword>
<dbReference type="CDD" id="cd20406">
    <property type="entry name" value="Tudor_Agenet_AtDUF_rpt2_4"/>
    <property type="match status" value="1"/>
</dbReference>
<dbReference type="Pfam" id="PF05266">
    <property type="entry name" value="DUF724"/>
    <property type="match status" value="1"/>
</dbReference>
<organism evidence="5 6">
    <name type="scientific">Brassica rapa subsp. trilocularis</name>
    <dbReference type="NCBI Taxonomy" id="1813537"/>
    <lineage>
        <taxon>Eukaryota</taxon>
        <taxon>Viridiplantae</taxon>
        <taxon>Streptophyta</taxon>
        <taxon>Embryophyta</taxon>
        <taxon>Tracheophyta</taxon>
        <taxon>Spermatophyta</taxon>
        <taxon>Magnoliopsida</taxon>
        <taxon>eudicotyledons</taxon>
        <taxon>Gunneridae</taxon>
        <taxon>Pentapetalae</taxon>
        <taxon>rosids</taxon>
        <taxon>malvids</taxon>
        <taxon>Brassicales</taxon>
        <taxon>Brassicaceae</taxon>
        <taxon>Brassiceae</taxon>
        <taxon>Brassica</taxon>
    </lineage>
</organism>
<protein>
    <recommendedName>
        <fullName evidence="4">Agenet domain-containing protein</fullName>
    </recommendedName>
</protein>
<dbReference type="PANTHER" id="PTHR31917">
    <property type="entry name" value="AGENET DOMAIN-CONTAINING PROTEIN-RELATED"/>
    <property type="match status" value="1"/>
</dbReference>
<keyword evidence="3" id="KW-0175">Coiled coil</keyword>
<feature type="coiled-coil region" evidence="3">
    <location>
        <begin position="458"/>
        <end position="499"/>
    </location>
</feature>
<keyword evidence="1" id="KW-0813">Transport</keyword>
<dbReference type="CDD" id="cd20405">
    <property type="entry name" value="Tudor_Agenet_AtDUF_rpt1_3"/>
    <property type="match status" value="1"/>
</dbReference>
<evidence type="ECO:0000256" key="3">
    <source>
        <dbReference type="SAM" id="Coils"/>
    </source>
</evidence>
<gene>
    <name evidence="5" type="primary">A08p015770.1_BraROA</name>
    <name evidence="5" type="ORF">IGI04_030549</name>
</gene>
<evidence type="ECO:0000313" key="6">
    <source>
        <dbReference type="Proteomes" id="UP000823674"/>
    </source>
</evidence>
<dbReference type="InterPro" id="IPR008395">
    <property type="entry name" value="Agenet-like_dom"/>
</dbReference>
<reference evidence="5 6" key="1">
    <citation type="submission" date="2021-03" db="EMBL/GenBank/DDBJ databases">
        <authorList>
            <person name="King G.J."/>
            <person name="Bancroft I."/>
            <person name="Baten A."/>
            <person name="Bloomfield J."/>
            <person name="Borpatragohain P."/>
            <person name="He Z."/>
            <person name="Irish N."/>
            <person name="Irwin J."/>
            <person name="Liu K."/>
            <person name="Mauleon R.P."/>
            <person name="Moore J."/>
            <person name="Morris R."/>
            <person name="Ostergaard L."/>
            <person name="Wang B."/>
            <person name="Wells R."/>
        </authorList>
    </citation>
    <scope>NUCLEOTIDE SEQUENCE [LARGE SCALE GENOMIC DNA]</scope>
    <source>
        <strain evidence="5">R-o-18</strain>
        <tissue evidence="5">Leaf</tissue>
    </source>
</reference>
<comment type="caution">
    <text evidence="5">The sequence shown here is derived from an EMBL/GenBank/DDBJ whole genome shotgun (WGS) entry which is preliminary data.</text>
</comment>
<dbReference type="PANTHER" id="PTHR31917:SF77">
    <property type="entry name" value="DUF724 DOMAIN-CONTAINING PROTEIN 2"/>
    <property type="match status" value="1"/>
</dbReference>
<evidence type="ECO:0000259" key="4">
    <source>
        <dbReference type="SMART" id="SM00743"/>
    </source>
</evidence>
<evidence type="ECO:0000256" key="2">
    <source>
        <dbReference type="ARBA" id="ARBA00022604"/>
    </source>
</evidence>
<feature type="domain" description="Agenet" evidence="4">
    <location>
        <begin position="2"/>
        <end position="73"/>
    </location>
</feature>
<accession>A0ABQ7LTQ6</accession>
<evidence type="ECO:0000256" key="1">
    <source>
        <dbReference type="ARBA" id="ARBA00022448"/>
    </source>
</evidence>
<dbReference type="Pfam" id="PF05641">
    <property type="entry name" value="Agenet"/>
    <property type="match status" value="2"/>
</dbReference>
<dbReference type="EMBL" id="JADBGQ010000007">
    <property type="protein sequence ID" value="KAG5389008.1"/>
    <property type="molecule type" value="Genomic_DNA"/>
</dbReference>
<feature type="domain" description="Agenet" evidence="4">
    <location>
        <begin position="147"/>
        <end position="209"/>
    </location>
</feature>
<dbReference type="InterPro" id="IPR007930">
    <property type="entry name" value="DUF724"/>
</dbReference>
<dbReference type="SMART" id="SM00743">
    <property type="entry name" value="Agenet"/>
    <property type="match status" value="4"/>
</dbReference>
<proteinExistence type="predicted"/>
<feature type="domain" description="Agenet" evidence="4">
    <location>
        <begin position="214"/>
        <end position="271"/>
    </location>
</feature>
<dbReference type="Proteomes" id="UP000823674">
    <property type="component" value="Chromosome A08"/>
</dbReference>
<keyword evidence="6" id="KW-1185">Reference proteome</keyword>
<evidence type="ECO:0000313" key="5">
    <source>
        <dbReference type="EMBL" id="KAG5389008.1"/>
    </source>
</evidence>
<name>A0ABQ7LTQ6_BRACM</name>